<feature type="compositionally biased region" description="Polar residues" evidence="1">
    <location>
        <begin position="132"/>
        <end position="141"/>
    </location>
</feature>
<feature type="region of interest" description="Disordered" evidence="1">
    <location>
        <begin position="98"/>
        <end position="141"/>
    </location>
</feature>
<keyword evidence="3" id="KW-1185">Reference proteome</keyword>
<dbReference type="Proteomes" id="UP000740926">
    <property type="component" value="Unassembled WGS sequence"/>
</dbReference>
<proteinExistence type="predicted"/>
<dbReference type="EMBL" id="JAANIU010008170">
    <property type="protein sequence ID" value="KAG1535673.1"/>
    <property type="molecule type" value="Genomic_DNA"/>
</dbReference>
<reference evidence="2 3" key="1">
    <citation type="journal article" date="2020" name="Microb. Genom.">
        <title>Genetic diversity of clinical and environmental Mucorales isolates obtained from an investigation of mucormycosis cases among solid organ transplant recipients.</title>
        <authorList>
            <person name="Nguyen M.H."/>
            <person name="Kaul D."/>
            <person name="Muto C."/>
            <person name="Cheng S.J."/>
            <person name="Richter R.A."/>
            <person name="Bruno V.M."/>
            <person name="Liu G."/>
            <person name="Beyhan S."/>
            <person name="Sundermann A.J."/>
            <person name="Mounaud S."/>
            <person name="Pasculle A.W."/>
            <person name="Nierman W.C."/>
            <person name="Driscoll E."/>
            <person name="Cumbie R."/>
            <person name="Clancy C.J."/>
            <person name="Dupont C.L."/>
        </authorList>
    </citation>
    <scope>NUCLEOTIDE SEQUENCE [LARGE SCALE GENOMIC DNA]</scope>
    <source>
        <strain evidence="2 3">GL24</strain>
    </source>
</reference>
<feature type="compositionally biased region" description="Basic and acidic residues" evidence="1">
    <location>
        <begin position="98"/>
        <end position="117"/>
    </location>
</feature>
<evidence type="ECO:0000313" key="2">
    <source>
        <dbReference type="EMBL" id="KAG1535673.1"/>
    </source>
</evidence>
<accession>A0A9P7C571</accession>
<name>A0A9P7C571_9FUNG</name>
<evidence type="ECO:0000313" key="3">
    <source>
        <dbReference type="Proteomes" id="UP000740926"/>
    </source>
</evidence>
<sequence length="141" mass="15098">MAVPNQPIIAAPIALLHRHVAGAFDHGLHVVPPGNLRQLAQRFQFAELRCIVGIGDAARAQAVAQREGHVVGLHDLADFLEMRVEEVLPVMCQAPLGHDRTTTADDSGHPLGGERHIAQQHPGMDGEVSASARPSTFSSAW</sequence>
<organism evidence="2 3">
    <name type="scientific">Rhizopus delemar</name>
    <dbReference type="NCBI Taxonomy" id="936053"/>
    <lineage>
        <taxon>Eukaryota</taxon>
        <taxon>Fungi</taxon>
        <taxon>Fungi incertae sedis</taxon>
        <taxon>Mucoromycota</taxon>
        <taxon>Mucoromycotina</taxon>
        <taxon>Mucoromycetes</taxon>
        <taxon>Mucorales</taxon>
        <taxon>Mucorineae</taxon>
        <taxon>Rhizopodaceae</taxon>
        <taxon>Rhizopus</taxon>
    </lineage>
</organism>
<comment type="caution">
    <text evidence="2">The sequence shown here is derived from an EMBL/GenBank/DDBJ whole genome shotgun (WGS) entry which is preliminary data.</text>
</comment>
<protein>
    <submittedName>
        <fullName evidence="2">Uncharacterized protein</fullName>
    </submittedName>
</protein>
<evidence type="ECO:0000256" key="1">
    <source>
        <dbReference type="SAM" id="MobiDB-lite"/>
    </source>
</evidence>
<dbReference type="AlphaFoldDB" id="A0A9P7C571"/>
<gene>
    <name evidence="2" type="ORF">G6F50_015245</name>
</gene>